<dbReference type="Proteomes" id="UP000887574">
    <property type="component" value="Unplaced"/>
</dbReference>
<organism evidence="2 3">
    <name type="scientific">Ditylenchus dipsaci</name>
    <dbReference type="NCBI Taxonomy" id="166011"/>
    <lineage>
        <taxon>Eukaryota</taxon>
        <taxon>Metazoa</taxon>
        <taxon>Ecdysozoa</taxon>
        <taxon>Nematoda</taxon>
        <taxon>Chromadorea</taxon>
        <taxon>Rhabditida</taxon>
        <taxon>Tylenchina</taxon>
        <taxon>Tylenchomorpha</taxon>
        <taxon>Sphaerularioidea</taxon>
        <taxon>Anguinidae</taxon>
        <taxon>Anguininae</taxon>
        <taxon>Ditylenchus</taxon>
    </lineage>
</organism>
<feature type="compositionally biased region" description="Basic and acidic residues" evidence="1">
    <location>
        <begin position="1"/>
        <end position="10"/>
    </location>
</feature>
<feature type="region of interest" description="Disordered" evidence="1">
    <location>
        <begin position="1"/>
        <end position="35"/>
    </location>
</feature>
<accession>A0A915CNG9</accession>
<dbReference type="WBParaSite" id="jg10867">
    <property type="protein sequence ID" value="jg10867"/>
    <property type="gene ID" value="jg10867"/>
</dbReference>
<proteinExistence type="predicted"/>
<reference evidence="3" key="1">
    <citation type="submission" date="2022-11" db="UniProtKB">
        <authorList>
            <consortium name="WormBaseParasite"/>
        </authorList>
    </citation>
    <scope>IDENTIFICATION</scope>
</reference>
<protein>
    <submittedName>
        <fullName evidence="3">Uncharacterized protein</fullName>
    </submittedName>
</protein>
<feature type="compositionally biased region" description="Basic and acidic residues" evidence="1">
    <location>
        <begin position="22"/>
        <end position="35"/>
    </location>
</feature>
<evidence type="ECO:0000256" key="1">
    <source>
        <dbReference type="SAM" id="MobiDB-lite"/>
    </source>
</evidence>
<dbReference type="AlphaFoldDB" id="A0A915CNG9"/>
<evidence type="ECO:0000313" key="2">
    <source>
        <dbReference type="Proteomes" id="UP000887574"/>
    </source>
</evidence>
<sequence>MENKDKGDQKKQKHISKPISEIIKEGGAQKDNDKTEKDAVLYLARNCREPTAKEIKTYEDAKEKKRQQDHKTMLAAAIQAINNGQA</sequence>
<keyword evidence="2" id="KW-1185">Reference proteome</keyword>
<evidence type="ECO:0000313" key="3">
    <source>
        <dbReference type="WBParaSite" id="jg10867"/>
    </source>
</evidence>
<name>A0A915CNG9_9BILA</name>